<dbReference type="Gene3D" id="4.10.240.10">
    <property type="entry name" value="Zn(2)-C6 fungal-type DNA-binding domain"/>
    <property type="match status" value="1"/>
</dbReference>
<name>A0A9P9CXV0_9HYPO</name>
<keyword evidence="5" id="KW-0539">Nucleus</keyword>
<keyword evidence="4" id="KW-0804">Transcription</keyword>
<evidence type="ECO:0000256" key="2">
    <source>
        <dbReference type="ARBA" id="ARBA00023015"/>
    </source>
</evidence>
<dbReference type="PANTHER" id="PTHR31845:SF33">
    <property type="entry name" value="ZN(II)2CYS6 TRANSCRIPTION FACTOR (EUROFUNG)"/>
    <property type="match status" value="1"/>
</dbReference>
<dbReference type="InterPro" id="IPR051089">
    <property type="entry name" value="prtT"/>
</dbReference>
<sequence>MASWGGDATSAAPRLPALRRSALACTRCRQQKMKCSGDSPPCARCRKANSHCIYEPPPPPPAPPAPLPPPPPPPMHHPLMTMPATVVGASATMGDSDIPTIQPLPPFPILSPHHRQKPASPGLYEHCSTPTNMSTFSRRPLSPQIRTTSSSHSAILAIYETPPGHGFGPSPPESAHETLSRKRRRVSVEPSADTDIDVHHAGFVSDIGDTPSAYQTVQAFESTFRQASGNERGPIAARPSTMARDSSEDGPMFPQSATDRGPLLHYLCKAGLELSDAKEMFALFGERVGPFLPWLYDVDFTDLPNDPLYALAAIEVIARYLPGVSGLRAKLDSILLSLVQHVLFDDLSRSYDAVLGTMSGLAITYGYSKVGVAGSKSRCNTERSKADVLSIKGIIEGYAVRWNIGRPHSPNVLGCVMWLWLYTMSNYYSLLLACPRTLSADERIHKAKSIVEDSTSHPQIAILLGEVDLCCITEPHNSAIANSSAPENVPQFDDWIKVWGPLEGTATATARRLRFHFRFAKFYQHSRRSKPSSADAEVLGAARAFLHCMTQMSPIAKGRIRYMCDFGFVMLVSACCYILKAVEPSRTDLLESSLQSASIQDVREVADLLKSLSSQEATTGAYGRALEGACDALSRCKPIIPPRKGRPDVGEGQAVSSPRPAGDAFGHADGDDADTAQFGQDAAHELCDGTLNFGFHDSLGQQGQGIDGDMASAPAVFGDEQVSWFGSITDIPGGVLLDALSVPWQN</sequence>
<dbReference type="OrthoDB" id="5101210at2759"/>
<organism evidence="8 9">
    <name type="scientific">Dactylonectria macrodidyma</name>
    <dbReference type="NCBI Taxonomy" id="307937"/>
    <lineage>
        <taxon>Eukaryota</taxon>
        <taxon>Fungi</taxon>
        <taxon>Dikarya</taxon>
        <taxon>Ascomycota</taxon>
        <taxon>Pezizomycotina</taxon>
        <taxon>Sordariomycetes</taxon>
        <taxon>Hypocreomycetidae</taxon>
        <taxon>Hypocreales</taxon>
        <taxon>Nectriaceae</taxon>
        <taxon>Dactylonectria</taxon>
    </lineage>
</organism>
<evidence type="ECO:0000256" key="4">
    <source>
        <dbReference type="ARBA" id="ARBA00023163"/>
    </source>
</evidence>
<proteinExistence type="predicted"/>
<dbReference type="PROSITE" id="PS00463">
    <property type="entry name" value="ZN2_CY6_FUNGAL_1"/>
    <property type="match status" value="1"/>
</dbReference>
<gene>
    <name evidence="8" type="ORF">EDB81DRAFT_430907</name>
</gene>
<dbReference type="Proteomes" id="UP000738349">
    <property type="component" value="Unassembled WGS sequence"/>
</dbReference>
<feature type="region of interest" description="Disordered" evidence="6">
    <location>
        <begin position="162"/>
        <end position="194"/>
    </location>
</feature>
<comment type="subcellular location">
    <subcellularLocation>
        <location evidence="1">Nucleus</location>
    </subcellularLocation>
</comment>
<dbReference type="AlphaFoldDB" id="A0A9P9CXV0"/>
<dbReference type="InterPro" id="IPR036864">
    <property type="entry name" value="Zn2-C6_fun-type_DNA-bd_sf"/>
</dbReference>
<evidence type="ECO:0000256" key="5">
    <source>
        <dbReference type="ARBA" id="ARBA00023242"/>
    </source>
</evidence>
<reference evidence="8" key="1">
    <citation type="journal article" date="2021" name="Nat. Commun.">
        <title>Genetic determinants of endophytism in the Arabidopsis root mycobiome.</title>
        <authorList>
            <person name="Mesny F."/>
            <person name="Miyauchi S."/>
            <person name="Thiergart T."/>
            <person name="Pickel B."/>
            <person name="Atanasova L."/>
            <person name="Karlsson M."/>
            <person name="Huettel B."/>
            <person name="Barry K.W."/>
            <person name="Haridas S."/>
            <person name="Chen C."/>
            <person name="Bauer D."/>
            <person name="Andreopoulos W."/>
            <person name="Pangilinan J."/>
            <person name="LaButti K."/>
            <person name="Riley R."/>
            <person name="Lipzen A."/>
            <person name="Clum A."/>
            <person name="Drula E."/>
            <person name="Henrissat B."/>
            <person name="Kohler A."/>
            <person name="Grigoriev I.V."/>
            <person name="Martin F.M."/>
            <person name="Hacquard S."/>
        </authorList>
    </citation>
    <scope>NUCLEOTIDE SEQUENCE</scope>
    <source>
        <strain evidence="8">MPI-CAGE-AT-0147</strain>
    </source>
</reference>
<accession>A0A9P9CXV0</accession>
<keyword evidence="2" id="KW-0805">Transcription regulation</keyword>
<dbReference type="GO" id="GO:0008270">
    <property type="term" value="F:zinc ion binding"/>
    <property type="evidence" value="ECO:0007669"/>
    <property type="project" value="InterPro"/>
</dbReference>
<feature type="domain" description="Zn(2)-C6 fungal-type" evidence="7">
    <location>
        <begin position="24"/>
        <end position="54"/>
    </location>
</feature>
<dbReference type="InterPro" id="IPR001138">
    <property type="entry name" value="Zn2Cys6_DnaBD"/>
</dbReference>
<dbReference type="SUPFAM" id="SSF57701">
    <property type="entry name" value="Zn2/Cys6 DNA-binding domain"/>
    <property type="match status" value="1"/>
</dbReference>
<evidence type="ECO:0000313" key="9">
    <source>
        <dbReference type="Proteomes" id="UP000738349"/>
    </source>
</evidence>
<keyword evidence="9" id="KW-1185">Reference proteome</keyword>
<dbReference type="EMBL" id="JAGMUV010000058">
    <property type="protein sequence ID" value="KAH7108821.1"/>
    <property type="molecule type" value="Genomic_DNA"/>
</dbReference>
<dbReference type="CDD" id="cd00067">
    <property type="entry name" value="GAL4"/>
    <property type="match status" value="1"/>
</dbReference>
<keyword evidence="3" id="KW-0238">DNA-binding</keyword>
<feature type="region of interest" description="Disordered" evidence="6">
    <location>
        <begin position="225"/>
        <end position="253"/>
    </location>
</feature>
<evidence type="ECO:0000256" key="6">
    <source>
        <dbReference type="SAM" id="MobiDB-lite"/>
    </source>
</evidence>
<comment type="caution">
    <text evidence="8">The sequence shown here is derived from an EMBL/GenBank/DDBJ whole genome shotgun (WGS) entry which is preliminary data.</text>
</comment>
<dbReference type="PROSITE" id="PS50048">
    <property type="entry name" value="ZN2_CY6_FUNGAL_2"/>
    <property type="match status" value="1"/>
</dbReference>
<dbReference type="PANTHER" id="PTHR31845">
    <property type="entry name" value="FINGER DOMAIN PROTEIN, PUTATIVE-RELATED"/>
    <property type="match status" value="1"/>
</dbReference>
<dbReference type="GO" id="GO:0000981">
    <property type="term" value="F:DNA-binding transcription factor activity, RNA polymerase II-specific"/>
    <property type="evidence" value="ECO:0007669"/>
    <property type="project" value="InterPro"/>
</dbReference>
<dbReference type="Pfam" id="PF00172">
    <property type="entry name" value="Zn_clus"/>
    <property type="match status" value="1"/>
</dbReference>
<evidence type="ECO:0000313" key="8">
    <source>
        <dbReference type="EMBL" id="KAH7108821.1"/>
    </source>
</evidence>
<evidence type="ECO:0000256" key="1">
    <source>
        <dbReference type="ARBA" id="ARBA00004123"/>
    </source>
</evidence>
<evidence type="ECO:0000259" key="7">
    <source>
        <dbReference type="PROSITE" id="PS50048"/>
    </source>
</evidence>
<dbReference type="SMART" id="SM00066">
    <property type="entry name" value="GAL4"/>
    <property type="match status" value="1"/>
</dbReference>
<dbReference type="GO" id="GO:0005634">
    <property type="term" value="C:nucleus"/>
    <property type="evidence" value="ECO:0007669"/>
    <property type="project" value="UniProtKB-SubCell"/>
</dbReference>
<dbReference type="GO" id="GO:0000976">
    <property type="term" value="F:transcription cis-regulatory region binding"/>
    <property type="evidence" value="ECO:0007669"/>
    <property type="project" value="TreeGrafter"/>
</dbReference>
<evidence type="ECO:0000256" key="3">
    <source>
        <dbReference type="ARBA" id="ARBA00023125"/>
    </source>
</evidence>
<protein>
    <recommendedName>
        <fullName evidence="7">Zn(2)-C6 fungal-type domain-containing protein</fullName>
    </recommendedName>
</protein>
<feature type="region of interest" description="Disordered" evidence="6">
    <location>
        <begin position="641"/>
        <end position="675"/>
    </location>
</feature>